<comment type="similarity">
    <text evidence="1">Belongs to the flagella basal body rod proteins family.</text>
</comment>
<name>A0ABX7B451_9PROT</name>
<dbReference type="InterPro" id="IPR010930">
    <property type="entry name" value="Flg_bb/hook_C_dom"/>
</dbReference>
<keyword evidence="4" id="KW-0969">Cilium</keyword>
<dbReference type="RefSeq" id="WP_201074939.1">
    <property type="nucleotide sequence ID" value="NZ_CP067420.1"/>
</dbReference>
<accession>A0ABX7B451</accession>
<keyword evidence="4" id="KW-0966">Cell projection</keyword>
<feature type="region of interest" description="Disordered" evidence="2">
    <location>
        <begin position="24"/>
        <end position="72"/>
    </location>
</feature>
<evidence type="ECO:0000256" key="2">
    <source>
        <dbReference type="SAM" id="MobiDB-lite"/>
    </source>
</evidence>
<keyword evidence="4" id="KW-0282">Flagellum</keyword>
<gene>
    <name evidence="4" type="ORF">IGS68_24445</name>
</gene>
<reference evidence="4" key="1">
    <citation type="submission" date="2021-02" db="EMBL/GenBank/DDBJ databases">
        <title>Skermanella TT6 skin isolate.</title>
        <authorList>
            <person name="Lee K."/>
            <person name="Ganzorig M."/>
        </authorList>
    </citation>
    <scope>NUCLEOTIDE SEQUENCE</scope>
    <source>
        <strain evidence="4">TT6</strain>
    </source>
</reference>
<feature type="compositionally biased region" description="Low complexity" evidence="2">
    <location>
        <begin position="25"/>
        <end position="34"/>
    </location>
</feature>
<evidence type="ECO:0000313" key="5">
    <source>
        <dbReference type="Proteomes" id="UP000595197"/>
    </source>
</evidence>
<evidence type="ECO:0000313" key="4">
    <source>
        <dbReference type="EMBL" id="QQP89111.1"/>
    </source>
</evidence>
<evidence type="ECO:0000256" key="1">
    <source>
        <dbReference type="ARBA" id="ARBA00009677"/>
    </source>
</evidence>
<evidence type="ECO:0000259" key="3">
    <source>
        <dbReference type="Pfam" id="PF06429"/>
    </source>
</evidence>
<sequence length="135" mass="13440">MGIALSGAAVETRRIDASASNIANARTTGRLGEAGAAGGARSPYAPVAATQGDVRGPEGQGAGVRGGVKPLSTPVVAEYDPSSPDADAKGMVGVPNVDAGGEFGQQILGSRAYSANLSVVRATGDMTRDLLRMQA</sequence>
<dbReference type="PROSITE" id="PS00588">
    <property type="entry name" value="FLAGELLA_BB_ROD"/>
    <property type="match status" value="1"/>
</dbReference>
<proteinExistence type="inferred from homology"/>
<protein>
    <submittedName>
        <fullName evidence="4">Flagellar biosynthesis protein FlgG</fullName>
    </submittedName>
</protein>
<dbReference type="Pfam" id="PF06429">
    <property type="entry name" value="Flg_bbr_C"/>
    <property type="match status" value="1"/>
</dbReference>
<feature type="domain" description="Flagellar basal-body/hook protein C-terminal" evidence="3">
    <location>
        <begin position="89"/>
        <end position="133"/>
    </location>
</feature>
<dbReference type="Proteomes" id="UP000595197">
    <property type="component" value="Chromosome"/>
</dbReference>
<keyword evidence="5" id="KW-1185">Reference proteome</keyword>
<dbReference type="InterPro" id="IPR019776">
    <property type="entry name" value="Flagellar_basal_body_rod_CS"/>
</dbReference>
<dbReference type="EMBL" id="CP067420">
    <property type="protein sequence ID" value="QQP89111.1"/>
    <property type="molecule type" value="Genomic_DNA"/>
</dbReference>
<organism evidence="4 5">
    <name type="scientific">Skermanella cutis</name>
    <dbReference type="NCBI Taxonomy" id="2775420"/>
    <lineage>
        <taxon>Bacteria</taxon>
        <taxon>Pseudomonadati</taxon>
        <taxon>Pseudomonadota</taxon>
        <taxon>Alphaproteobacteria</taxon>
        <taxon>Rhodospirillales</taxon>
        <taxon>Azospirillaceae</taxon>
        <taxon>Skermanella</taxon>
    </lineage>
</organism>